<keyword evidence="5" id="KW-0677">Repeat</keyword>
<keyword evidence="4" id="KW-0493">Microtubule</keyword>
<dbReference type="InterPro" id="IPR026962">
    <property type="entry name" value="KTNB1"/>
</dbReference>
<dbReference type="GO" id="GO:0051510">
    <property type="term" value="P:regulation of unidimensional cell growth"/>
    <property type="evidence" value="ECO:0007669"/>
    <property type="project" value="UniProtKB-ARBA"/>
</dbReference>
<dbReference type="Gene3D" id="2.130.10.10">
    <property type="entry name" value="YVTN repeat-like/Quinoprotein amine dehydrogenase"/>
    <property type="match status" value="2"/>
</dbReference>
<dbReference type="InterPro" id="IPR001680">
    <property type="entry name" value="WD40_rpt"/>
</dbReference>
<dbReference type="PROSITE" id="PS50294">
    <property type="entry name" value="WD_REPEATS_REGION"/>
    <property type="match status" value="4"/>
</dbReference>
<evidence type="ECO:0000256" key="1">
    <source>
        <dbReference type="ARBA" id="ARBA00004245"/>
    </source>
</evidence>
<dbReference type="InterPro" id="IPR028021">
    <property type="entry name" value="Katanin_C-terminal"/>
</dbReference>
<evidence type="ECO:0000256" key="2">
    <source>
        <dbReference type="ARBA" id="ARBA00022490"/>
    </source>
</evidence>
<feature type="compositionally biased region" description="Acidic residues" evidence="8">
    <location>
        <begin position="12"/>
        <end position="23"/>
    </location>
</feature>
<evidence type="ECO:0000256" key="4">
    <source>
        <dbReference type="ARBA" id="ARBA00022701"/>
    </source>
</evidence>
<dbReference type="OrthoDB" id="538223at2759"/>
<evidence type="ECO:0000256" key="6">
    <source>
        <dbReference type="ARBA" id="ARBA00023212"/>
    </source>
</evidence>
<dbReference type="AlphaFoldDB" id="A0A6A4L280"/>
<dbReference type="PANTHER" id="PTHR19845:SF0">
    <property type="entry name" value="KATANIN P80 WD40 REPEAT-CONTAINING SUBUNIT B1"/>
    <property type="match status" value="1"/>
</dbReference>
<evidence type="ECO:0000259" key="9">
    <source>
        <dbReference type="Pfam" id="PF13925"/>
    </source>
</evidence>
<dbReference type="GO" id="GO:0051013">
    <property type="term" value="P:microtubule severing"/>
    <property type="evidence" value="ECO:0007669"/>
    <property type="project" value="InterPro"/>
</dbReference>
<feature type="domain" description="Katanin p80 subunit C-terminal" evidence="9">
    <location>
        <begin position="615"/>
        <end position="684"/>
    </location>
</feature>
<dbReference type="InterPro" id="IPR036322">
    <property type="entry name" value="WD40_repeat_dom_sf"/>
</dbReference>
<accession>A0A6A4L280</accession>
<proteinExistence type="inferred from homology"/>
<dbReference type="PROSITE" id="PS50082">
    <property type="entry name" value="WD_REPEATS_2"/>
    <property type="match status" value="5"/>
</dbReference>
<feature type="repeat" description="WD" evidence="7">
    <location>
        <begin position="100"/>
        <end position="141"/>
    </location>
</feature>
<evidence type="ECO:0000256" key="8">
    <source>
        <dbReference type="SAM" id="MobiDB-lite"/>
    </source>
</evidence>
<feature type="repeat" description="WD" evidence="7">
    <location>
        <begin position="142"/>
        <end position="183"/>
    </location>
</feature>
<dbReference type="CDD" id="cd00200">
    <property type="entry name" value="WD40"/>
    <property type="match status" value="1"/>
</dbReference>
<dbReference type="GO" id="GO:0008352">
    <property type="term" value="C:katanin complex"/>
    <property type="evidence" value="ECO:0007669"/>
    <property type="project" value="InterPro"/>
</dbReference>
<feature type="region of interest" description="Disordered" evidence="8">
    <location>
        <begin position="394"/>
        <end position="452"/>
    </location>
</feature>
<keyword evidence="11" id="KW-1185">Reference proteome</keyword>
<feature type="domain" description="Katanin p80 subunit C-terminal" evidence="9">
    <location>
        <begin position="799"/>
        <end position="846"/>
    </location>
</feature>
<reference evidence="10 11" key="1">
    <citation type="journal article" date="2019" name="Genome Biol. Evol.">
        <title>The Rhododendron genome and chromosomal organization provide insight into shared whole-genome duplications across the heath family (Ericaceae).</title>
        <authorList>
            <person name="Soza V.L."/>
            <person name="Lindsley D."/>
            <person name="Waalkes A."/>
            <person name="Ramage E."/>
            <person name="Patwardhan R.P."/>
            <person name="Burton J.N."/>
            <person name="Adey A."/>
            <person name="Kumar A."/>
            <person name="Qiu R."/>
            <person name="Shendure J."/>
            <person name="Hall B."/>
        </authorList>
    </citation>
    <scope>NUCLEOTIDE SEQUENCE [LARGE SCALE GENOMIC DNA]</scope>
    <source>
        <strain evidence="10">RSF 1966-606</strain>
    </source>
</reference>
<evidence type="ECO:0000313" key="10">
    <source>
        <dbReference type="EMBL" id="KAE9454286.1"/>
    </source>
</evidence>
<feature type="repeat" description="WD" evidence="7">
    <location>
        <begin position="57"/>
        <end position="99"/>
    </location>
</feature>
<keyword evidence="3 7" id="KW-0853">WD repeat</keyword>
<feature type="repeat" description="WD" evidence="7">
    <location>
        <begin position="228"/>
        <end position="269"/>
    </location>
</feature>
<keyword evidence="2" id="KW-0963">Cytoplasm</keyword>
<dbReference type="InterPro" id="IPR020472">
    <property type="entry name" value="WD40_PAC1"/>
</dbReference>
<dbReference type="FunFam" id="2.130.10.10:FF:000626">
    <property type="entry name" value="Katanin p80 WD40 repeat-containing subunit B1 homolog"/>
    <property type="match status" value="1"/>
</dbReference>
<comment type="subcellular location">
    <subcellularLocation>
        <location evidence="1">Cytoplasm</location>
        <location evidence="1">Cytoskeleton</location>
    </subcellularLocation>
</comment>
<dbReference type="PROSITE" id="PS00678">
    <property type="entry name" value="WD_REPEATS_1"/>
    <property type="match status" value="1"/>
</dbReference>
<comment type="caution">
    <text evidence="10">The sequence shown here is derived from an EMBL/GenBank/DDBJ whole genome shotgun (WGS) entry which is preliminary data.</text>
</comment>
<name>A0A6A4L280_9ERIC</name>
<dbReference type="Pfam" id="PF00400">
    <property type="entry name" value="WD40"/>
    <property type="match status" value="6"/>
</dbReference>
<dbReference type="Proteomes" id="UP000428333">
    <property type="component" value="Linkage Group LG08"/>
</dbReference>
<dbReference type="GO" id="GO:0008017">
    <property type="term" value="F:microtubule binding"/>
    <property type="evidence" value="ECO:0007669"/>
    <property type="project" value="InterPro"/>
</dbReference>
<dbReference type="HAMAP" id="MF_03022">
    <property type="entry name" value="Katanin_p80_B1"/>
    <property type="match status" value="1"/>
</dbReference>
<feature type="region of interest" description="Disordered" evidence="8">
    <location>
        <begin position="1"/>
        <end position="39"/>
    </location>
</feature>
<dbReference type="PANTHER" id="PTHR19845">
    <property type="entry name" value="KATANIN P80 SUBUNIT"/>
    <property type="match status" value="1"/>
</dbReference>
<feature type="repeat" description="WD" evidence="7">
    <location>
        <begin position="184"/>
        <end position="213"/>
    </location>
</feature>
<dbReference type="InterPro" id="IPR019775">
    <property type="entry name" value="WD40_repeat_CS"/>
</dbReference>
<evidence type="ECO:0000256" key="3">
    <source>
        <dbReference type="ARBA" id="ARBA00022574"/>
    </source>
</evidence>
<dbReference type="GO" id="GO:0007019">
    <property type="term" value="P:microtubule depolymerization"/>
    <property type="evidence" value="ECO:0007669"/>
    <property type="project" value="TreeGrafter"/>
</dbReference>
<dbReference type="GO" id="GO:0005874">
    <property type="term" value="C:microtubule"/>
    <property type="evidence" value="ECO:0007669"/>
    <property type="project" value="UniProtKB-KW"/>
</dbReference>
<evidence type="ECO:0000256" key="7">
    <source>
        <dbReference type="PROSITE-ProRule" id="PRU00221"/>
    </source>
</evidence>
<feature type="non-terminal residue" evidence="10">
    <location>
        <position position="1"/>
    </location>
</feature>
<evidence type="ECO:0000313" key="11">
    <source>
        <dbReference type="Proteomes" id="UP000428333"/>
    </source>
</evidence>
<dbReference type="SUPFAM" id="SSF50978">
    <property type="entry name" value="WD40 repeat-like"/>
    <property type="match status" value="1"/>
</dbReference>
<evidence type="ECO:0000256" key="5">
    <source>
        <dbReference type="ARBA" id="ARBA00022737"/>
    </source>
</evidence>
<keyword evidence="6" id="KW-0206">Cytoskeleton</keyword>
<sequence>MKAKQIHRFKEEEEDDNGEEEEEAARVRPPLPFQAEGTSFPAAGMTTTKRAYKLQEFVAHASSVNCLKIGRKSSRVLVTGGEDHKVNLWAIGKPNAILSLSGHTSGIDSVSFDSSEVLVAAGAASGTVKLWDLEEAKIVRTLTGHRSNCISLDFHPFGEFFASGSLDTNLKIWDIRRKGCIHTYKGHTRGVNAIRFTPDGRWVVSGGEDNSVKARLWDLTAGKLLHDFKCHEGQIQCIDFHPHEFLLATGSADRTVKFWDLETFELIGSTGPETTGVRCITFNPDGKTLLCGLHESLKVVSWEPIRCHDAVDVGWSRLSDLNIYEGKLLGCSYNQSCVGVWVVDISRIEPYTVGNRTLLNSNPELKLNSSGILPKLAENSSKISLGRLSISQDSDPISKDAKSLGRLSASQNSDPVTKESKSFPSMGSAPGTPQRVNSNSGPKTTPISSVSVSGATALKRNMAKLHSTANASGVASRNVFPAVESSAAGNPEADMNRKDGKCIVSGRLGTNLKMEPLGGYQHDGYETRVHKGNRDVSSTEGQKGGWTRSLVASWEKSERYQYYEAPASSNSSGKVPVVSMLQRNVRQHLSPGKEAVSASDKDAVTDIMDEHAHFIVHRYWERHDVRGAIGAMEKMADHAVLADVISFLTEKPDIITLDTCTCLLPLLTGLLESSMDSNMYLLCEIGSLLRAPWLGVGNVDLFDDIFSNTRLQRFACKERHWRTWWWWFPSMDVVEVGSNVRFSLLGVCMRFFEISGCSELGFVFPPLIHDESCSTHAKDHEISSLVLGVPFAYEASWGSRIKEHQDLSLDILLKLVRVFGSVIYSSLSVSSSVGVDIEAEQRCQQAEDHATLATIDDHGILTISIIFVEDKNLKSTLFADIDDSQLPETYGGRLPLVPIQDC</sequence>
<dbReference type="PRINTS" id="PR00320">
    <property type="entry name" value="GPROTEINBRPT"/>
</dbReference>
<feature type="compositionally biased region" description="Polar residues" evidence="8">
    <location>
        <begin position="434"/>
        <end position="452"/>
    </location>
</feature>
<dbReference type="FunFam" id="2.130.10.10:FF:000192">
    <property type="entry name" value="Katanin p80 WD40 repeat-containing subunit B1 homolog"/>
    <property type="match status" value="1"/>
</dbReference>
<dbReference type="InterPro" id="IPR015943">
    <property type="entry name" value="WD40/YVTN_repeat-like_dom_sf"/>
</dbReference>
<dbReference type="EMBL" id="QEFC01002130">
    <property type="protein sequence ID" value="KAE9454286.1"/>
    <property type="molecule type" value="Genomic_DNA"/>
</dbReference>
<dbReference type="SMART" id="SM00320">
    <property type="entry name" value="WD40"/>
    <property type="match status" value="6"/>
</dbReference>
<organism evidence="10 11">
    <name type="scientific">Rhododendron williamsianum</name>
    <dbReference type="NCBI Taxonomy" id="262921"/>
    <lineage>
        <taxon>Eukaryota</taxon>
        <taxon>Viridiplantae</taxon>
        <taxon>Streptophyta</taxon>
        <taxon>Embryophyta</taxon>
        <taxon>Tracheophyta</taxon>
        <taxon>Spermatophyta</taxon>
        <taxon>Magnoliopsida</taxon>
        <taxon>eudicotyledons</taxon>
        <taxon>Gunneridae</taxon>
        <taxon>Pentapetalae</taxon>
        <taxon>asterids</taxon>
        <taxon>Ericales</taxon>
        <taxon>Ericaceae</taxon>
        <taxon>Ericoideae</taxon>
        <taxon>Rhodoreae</taxon>
        <taxon>Rhododendron</taxon>
    </lineage>
</organism>
<gene>
    <name evidence="10" type="ORF">C3L33_13816</name>
</gene>
<protein>
    <recommendedName>
        <fullName evidence="9">Katanin p80 subunit C-terminal domain-containing protein</fullName>
    </recommendedName>
</protein>
<dbReference type="Pfam" id="PF13925">
    <property type="entry name" value="Katanin_con80"/>
    <property type="match status" value="2"/>
</dbReference>